<dbReference type="PANTHER" id="PTHR30511">
    <property type="entry name" value="ALANINE RACEMASE"/>
    <property type="match status" value="1"/>
</dbReference>
<feature type="domain" description="Alanine racemase N-terminal" evidence="4">
    <location>
        <begin position="12"/>
        <end position="222"/>
    </location>
</feature>
<dbReference type="Gene3D" id="3.20.20.10">
    <property type="entry name" value="Alanine racemase"/>
    <property type="match status" value="1"/>
</dbReference>
<dbReference type="GO" id="GO:0005829">
    <property type="term" value="C:cytosol"/>
    <property type="evidence" value="ECO:0007669"/>
    <property type="project" value="TreeGrafter"/>
</dbReference>
<keyword evidence="2" id="KW-0663">Pyridoxal phosphate</keyword>
<sequence length="352" mass="39854">MKMYPKLLWKKGALQQNIETLDLYCQRQGLRWIAVTKGFCAHLPMIETLIHSGVRHIADSKWQHLQKVKERYPHIQGDLIRIPTRREIPEAVAVADRIVVTSYEVAEALNIEAHRQNKIQHLLVFLELGDRREGVLQEKATTLLKKLDHLPHVQVAGVGMNVTCFGGVVPNEEKMEEWSSVVQHLPRRYDVYSGGSSSVLETVWRGENLPYVTELRIGEALLFGVEASYGKELSNMRQDVFELQAEVVEVEWKPNTPAGACSTRTFQQSERKGTEMIRRRAIINIGAQDVAVEAVQPIDPNIKIVGWCSDYTVLDVTDARQDIHVGSVIAFHLEYAALLRLTTSPYVTIEAI</sequence>
<evidence type="ECO:0000259" key="4">
    <source>
        <dbReference type="Pfam" id="PF01168"/>
    </source>
</evidence>
<dbReference type="EMBL" id="JADKPV010000001">
    <property type="protein sequence ID" value="MBF4500758.1"/>
    <property type="molecule type" value="Genomic_DNA"/>
</dbReference>
<evidence type="ECO:0000256" key="3">
    <source>
        <dbReference type="ARBA" id="ARBA00023235"/>
    </source>
</evidence>
<keyword evidence="3" id="KW-0413">Isomerase</keyword>
<comment type="caution">
    <text evidence="5">The sequence shown here is derived from an EMBL/GenBank/DDBJ whole genome shotgun (WGS) entry which is preliminary data.</text>
</comment>
<proteinExistence type="predicted"/>
<dbReference type="InterPro" id="IPR029066">
    <property type="entry name" value="PLP-binding_barrel"/>
</dbReference>
<reference evidence="5" key="1">
    <citation type="submission" date="2020-11" db="EMBL/GenBank/DDBJ databases">
        <title>Multidrug resistant novel bacterium Savagea serpentis sp. nov., isolated from the scats of a vine snake (Ahaetulla nasuta).</title>
        <authorList>
            <person name="Venkata Ramana V."/>
            <person name="Vikas Patil S."/>
            <person name="Yogita Lugani V."/>
        </authorList>
    </citation>
    <scope>NUCLEOTIDE SEQUENCE</scope>
    <source>
        <strain evidence="5">SN6</strain>
    </source>
</reference>
<evidence type="ECO:0000313" key="6">
    <source>
        <dbReference type="Proteomes" id="UP000622653"/>
    </source>
</evidence>
<dbReference type="SUPFAM" id="SSF51419">
    <property type="entry name" value="PLP-binding barrel"/>
    <property type="match status" value="1"/>
</dbReference>
<dbReference type="PANTHER" id="PTHR30511:SF3">
    <property type="entry name" value="LYSINE RACEMASE"/>
    <property type="match status" value="1"/>
</dbReference>
<protein>
    <submittedName>
        <fullName evidence="5">Alanine racemase</fullName>
    </submittedName>
</protein>
<dbReference type="Proteomes" id="UP000622653">
    <property type="component" value="Unassembled WGS sequence"/>
</dbReference>
<evidence type="ECO:0000256" key="2">
    <source>
        <dbReference type="ARBA" id="ARBA00022898"/>
    </source>
</evidence>
<name>A0A8J7KH89_9BACL</name>
<evidence type="ECO:0000313" key="5">
    <source>
        <dbReference type="EMBL" id="MBF4500758.1"/>
    </source>
</evidence>
<dbReference type="Pfam" id="PF01168">
    <property type="entry name" value="Ala_racemase_N"/>
    <property type="match status" value="1"/>
</dbReference>
<dbReference type="GO" id="GO:0008784">
    <property type="term" value="F:alanine racemase activity"/>
    <property type="evidence" value="ECO:0007669"/>
    <property type="project" value="TreeGrafter"/>
</dbReference>
<keyword evidence="6" id="KW-1185">Reference proteome</keyword>
<dbReference type="GO" id="GO:0030170">
    <property type="term" value="F:pyridoxal phosphate binding"/>
    <property type="evidence" value="ECO:0007669"/>
    <property type="project" value="TreeGrafter"/>
</dbReference>
<dbReference type="InterPro" id="IPR000821">
    <property type="entry name" value="Ala_racemase"/>
</dbReference>
<dbReference type="AlphaFoldDB" id="A0A8J7KH89"/>
<comment type="cofactor">
    <cofactor evidence="1">
        <name>pyridoxal 5'-phosphate</name>
        <dbReference type="ChEBI" id="CHEBI:597326"/>
    </cofactor>
</comment>
<organism evidence="5 6">
    <name type="scientific">Savagea serpentis</name>
    <dbReference type="NCBI Taxonomy" id="2785297"/>
    <lineage>
        <taxon>Bacteria</taxon>
        <taxon>Bacillati</taxon>
        <taxon>Bacillota</taxon>
        <taxon>Bacilli</taxon>
        <taxon>Bacillales</taxon>
        <taxon>Caryophanaceae</taxon>
        <taxon>Savagea</taxon>
    </lineage>
</organism>
<gene>
    <name evidence="5" type="ORF">IRY55_05210</name>
</gene>
<dbReference type="InterPro" id="IPR001608">
    <property type="entry name" value="Ala_racemase_N"/>
</dbReference>
<accession>A0A8J7KH89</accession>
<evidence type="ECO:0000256" key="1">
    <source>
        <dbReference type="ARBA" id="ARBA00001933"/>
    </source>
</evidence>
<dbReference type="RefSeq" id="WP_194562181.1">
    <property type="nucleotide sequence ID" value="NZ_JADKPV010000001.1"/>
</dbReference>